<evidence type="ECO:0008006" key="3">
    <source>
        <dbReference type="Google" id="ProtNLM"/>
    </source>
</evidence>
<evidence type="ECO:0000313" key="1">
    <source>
        <dbReference type="EMBL" id="BBD08798.1"/>
    </source>
</evidence>
<sequence>MVRRRRIGKAKSAQYARDAVKPHDSRRIYLRIAPSDIAFFKFILESYDNLAYLSVVDKHTAVLQLVHTAGTERETREFLETMRDEVPFTEITLPSRTTGEA</sequence>
<keyword evidence="2" id="KW-1185">Reference proteome</keyword>
<name>A0A2Z6B002_9BACT</name>
<accession>A0A2Z6B002</accession>
<dbReference type="RefSeq" id="WP_126379202.1">
    <property type="nucleotide sequence ID" value="NZ_AP017378.1"/>
</dbReference>
<protein>
    <recommendedName>
        <fullName evidence="3">DUF4911 domain-containing protein</fullName>
    </recommendedName>
</protein>
<dbReference type="EMBL" id="AP017378">
    <property type="protein sequence ID" value="BBD08798.1"/>
    <property type="molecule type" value="Genomic_DNA"/>
</dbReference>
<gene>
    <name evidence="1" type="ORF">DFE_2072</name>
</gene>
<evidence type="ECO:0000313" key="2">
    <source>
        <dbReference type="Proteomes" id="UP000269883"/>
    </source>
</evidence>
<reference evidence="1 2" key="1">
    <citation type="journal article" date="2018" name="Sci. Adv.">
        <title>Multi-heme cytochromes provide a pathway for survival in energy-limited environments.</title>
        <authorList>
            <person name="Deng X."/>
            <person name="Dohmae N."/>
            <person name="Nealson K.H."/>
            <person name="Hashimoto K."/>
            <person name="Okamoto A."/>
        </authorList>
    </citation>
    <scope>NUCLEOTIDE SEQUENCE [LARGE SCALE GENOMIC DNA]</scope>
    <source>
        <strain evidence="1 2">IS5</strain>
    </source>
</reference>
<proteinExistence type="predicted"/>
<dbReference type="KEGG" id="dfl:DFE_2072"/>
<dbReference type="AlphaFoldDB" id="A0A2Z6B002"/>
<dbReference type="Proteomes" id="UP000269883">
    <property type="component" value="Chromosome"/>
</dbReference>
<dbReference type="InterPro" id="IPR032587">
    <property type="entry name" value="DUF4911"/>
</dbReference>
<dbReference type="Pfam" id="PF16256">
    <property type="entry name" value="DUF4911"/>
    <property type="match status" value="1"/>
</dbReference>
<organism evidence="1 2">
    <name type="scientific">Desulfovibrio ferrophilus</name>
    <dbReference type="NCBI Taxonomy" id="241368"/>
    <lineage>
        <taxon>Bacteria</taxon>
        <taxon>Pseudomonadati</taxon>
        <taxon>Thermodesulfobacteriota</taxon>
        <taxon>Desulfovibrionia</taxon>
        <taxon>Desulfovibrionales</taxon>
        <taxon>Desulfovibrionaceae</taxon>
        <taxon>Desulfovibrio</taxon>
    </lineage>
</organism>
<dbReference type="OrthoDB" id="5472144at2"/>